<proteinExistence type="predicted"/>
<accession>L5M397</accession>
<evidence type="ECO:0000313" key="2">
    <source>
        <dbReference type="Proteomes" id="UP000010556"/>
    </source>
</evidence>
<sequence length="61" mass="6891">MSNQPIHWEESAIQDRCKAKSRVNYSKGLHKSFSSEQQASNYATYGPNLAEKGIDMGMLKK</sequence>
<protein>
    <submittedName>
        <fullName evidence="1">Uncharacterized protein</fullName>
    </submittedName>
</protein>
<dbReference type="EMBL" id="KB105090">
    <property type="protein sequence ID" value="ELK32797.1"/>
    <property type="molecule type" value="Genomic_DNA"/>
</dbReference>
<evidence type="ECO:0000313" key="1">
    <source>
        <dbReference type="EMBL" id="ELK32797.1"/>
    </source>
</evidence>
<name>L5M397_MYODS</name>
<gene>
    <name evidence="1" type="ORF">MDA_GLEAN10000041</name>
</gene>
<keyword evidence="2" id="KW-1185">Reference proteome</keyword>
<reference evidence="2" key="1">
    <citation type="journal article" date="2013" name="Science">
        <title>Comparative analysis of bat genomes provides insight into the evolution of flight and immunity.</title>
        <authorList>
            <person name="Zhang G."/>
            <person name="Cowled C."/>
            <person name="Shi Z."/>
            <person name="Huang Z."/>
            <person name="Bishop-Lilly K.A."/>
            <person name="Fang X."/>
            <person name="Wynne J.W."/>
            <person name="Xiong Z."/>
            <person name="Baker M.L."/>
            <person name="Zhao W."/>
            <person name="Tachedjian M."/>
            <person name="Zhu Y."/>
            <person name="Zhou P."/>
            <person name="Jiang X."/>
            <person name="Ng J."/>
            <person name="Yang L."/>
            <person name="Wu L."/>
            <person name="Xiao J."/>
            <person name="Feng Y."/>
            <person name="Chen Y."/>
            <person name="Sun X."/>
            <person name="Zhang Y."/>
            <person name="Marsh G.A."/>
            <person name="Crameri G."/>
            <person name="Broder C.C."/>
            <person name="Frey K.G."/>
            <person name="Wang L.F."/>
            <person name="Wang J."/>
        </authorList>
    </citation>
    <scope>NUCLEOTIDE SEQUENCE [LARGE SCALE GENOMIC DNA]</scope>
</reference>
<dbReference type="AlphaFoldDB" id="L5M397"/>
<organism evidence="1 2">
    <name type="scientific">Myotis davidii</name>
    <name type="common">David's myotis</name>
    <dbReference type="NCBI Taxonomy" id="225400"/>
    <lineage>
        <taxon>Eukaryota</taxon>
        <taxon>Metazoa</taxon>
        <taxon>Chordata</taxon>
        <taxon>Craniata</taxon>
        <taxon>Vertebrata</taxon>
        <taxon>Euteleostomi</taxon>
        <taxon>Mammalia</taxon>
        <taxon>Eutheria</taxon>
        <taxon>Laurasiatheria</taxon>
        <taxon>Chiroptera</taxon>
        <taxon>Yangochiroptera</taxon>
        <taxon>Vespertilionidae</taxon>
        <taxon>Myotis</taxon>
    </lineage>
</organism>
<dbReference type="Proteomes" id="UP000010556">
    <property type="component" value="Unassembled WGS sequence"/>
</dbReference>